<keyword evidence="1 2" id="KW-0808">Transferase</keyword>
<evidence type="ECO:0000256" key="1">
    <source>
        <dbReference type="ARBA" id="ARBA00022679"/>
    </source>
</evidence>
<dbReference type="Proteomes" id="UP000317722">
    <property type="component" value="Unassembled WGS sequence"/>
</dbReference>
<dbReference type="InterPro" id="IPR048254">
    <property type="entry name" value="CDP_ALCOHOL_P_TRANSF_CS"/>
</dbReference>
<dbReference type="GO" id="GO:0008654">
    <property type="term" value="P:phospholipid biosynthetic process"/>
    <property type="evidence" value="ECO:0007669"/>
    <property type="project" value="InterPro"/>
</dbReference>
<dbReference type="GO" id="GO:0016020">
    <property type="term" value="C:membrane"/>
    <property type="evidence" value="ECO:0007669"/>
    <property type="project" value="InterPro"/>
</dbReference>
<feature type="transmembrane region" description="Helical" evidence="3">
    <location>
        <begin position="489"/>
        <end position="510"/>
    </location>
</feature>
<dbReference type="RefSeq" id="WP_140736848.1">
    <property type="nucleotide sequence ID" value="NZ_RCZM01000001.1"/>
</dbReference>
<accession>A0A502D086</accession>
<dbReference type="InterPro" id="IPR000462">
    <property type="entry name" value="CDP-OH_P_trans"/>
</dbReference>
<keyword evidence="3" id="KW-0812">Transmembrane</keyword>
<keyword evidence="3" id="KW-0472">Membrane</keyword>
<evidence type="ECO:0000256" key="3">
    <source>
        <dbReference type="SAM" id="Phobius"/>
    </source>
</evidence>
<dbReference type="Gene3D" id="1.20.120.1760">
    <property type="match status" value="1"/>
</dbReference>
<feature type="transmembrane region" description="Helical" evidence="3">
    <location>
        <begin position="198"/>
        <end position="220"/>
    </location>
</feature>
<dbReference type="AlphaFoldDB" id="A0A502D086"/>
<comment type="caution">
    <text evidence="4">The sequence shown here is derived from an EMBL/GenBank/DDBJ whole genome shotgun (WGS) entry which is preliminary data.</text>
</comment>
<feature type="transmembrane region" description="Helical" evidence="3">
    <location>
        <begin position="352"/>
        <end position="381"/>
    </location>
</feature>
<evidence type="ECO:0000256" key="2">
    <source>
        <dbReference type="RuleBase" id="RU003750"/>
    </source>
</evidence>
<dbReference type="EMBL" id="RCZM01000001">
    <property type="protein sequence ID" value="TPG19205.1"/>
    <property type="molecule type" value="Genomic_DNA"/>
</dbReference>
<feature type="transmembrane region" description="Helical" evidence="3">
    <location>
        <begin position="440"/>
        <end position="468"/>
    </location>
</feature>
<keyword evidence="5" id="KW-1185">Reference proteome</keyword>
<evidence type="ECO:0000313" key="5">
    <source>
        <dbReference type="Proteomes" id="UP000317722"/>
    </source>
</evidence>
<feature type="transmembrane region" description="Helical" evidence="3">
    <location>
        <begin position="226"/>
        <end position="244"/>
    </location>
</feature>
<comment type="similarity">
    <text evidence="2">Belongs to the CDP-alcohol phosphatidyltransferase class-I family.</text>
</comment>
<dbReference type="Pfam" id="PF01066">
    <property type="entry name" value="CDP-OH_P_transf"/>
    <property type="match status" value="1"/>
</dbReference>
<name>A0A502D086_9MICO</name>
<dbReference type="GO" id="GO:0016780">
    <property type="term" value="F:phosphotransferase activity, for other substituted phosphate groups"/>
    <property type="evidence" value="ECO:0007669"/>
    <property type="project" value="InterPro"/>
</dbReference>
<feature type="transmembrane region" description="Helical" evidence="3">
    <location>
        <begin position="516"/>
        <end position="536"/>
    </location>
</feature>
<proteinExistence type="inferred from homology"/>
<dbReference type="InterPro" id="IPR043130">
    <property type="entry name" value="CDP-OH_PTrfase_TM_dom"/>
</dbReference>
<gene>
    <name evidence="4" type="ORF">EAH86_01455</name>
</gene>
<reference evidence="4 5" key="1">
    <citation type="journal article" date="2019" name="Environ. Microbiol.">
        <title>Species interactions and distinct microbial communities in high Arctic permafrost affected cryosols are associated with the CH4 and CO2 gas fluxes.</title>
        <authorList>
            <person name="Altshuler I."/>
            <person name="Hamel J."/>
            <person name="Turney S."/>
            <person name="Magnuson E."/>
            <person name="Levesque R."/>
            <person name="Greer C."/>
            <person name="Whyte L.G."/>
        </authorList>
    </citation>
    <scope>NUCLEOTIDE SEQUENCE [LARGE SCALE GENOMIC DNA]</scope>
    <source>
        <strain evidence="4 5">S9.3A</strain>
    </source>
</reference>
<dbReference type="PROSITE" id="PS00379">
    <property type="entry name" value="CDP_ALCOHOL_P_TRANSF"/>
    <property type="match status" value="1"/>
</dbReference>
<keyword evidence="3" id="KW-1133">Transmembrane helix</keyword>
<dbReference type="OrthoDB" id="4850070at2"/>
<protein>
    <submittedName>
        <fullName evidence="4">CDP-alcohol phosphatidyltransferase family protein</fullName>
    </submittedName>
</protein>
<organism evidence="4 5">
    <name type="scientific">Pedococcus bigeumensis</name>
    <dbReference type="NCBI Taxonomy" id="433644"/>
    <lineage>
        <taxon>Bacteria</taxon>
        <taxon>Bacillati</taxon>
        <taxon>Actinomycetota</taxon>
        <taxon>Actinomycetes</taxon>
        <taxon>Micrococcales</taxon>
        <taxon>Intrasporangiaceae</taxon>
        <taxon>Pedococcus</taxon>
    </lineage>
</organism>
<sequence length="545" mass="55562">MTRAEIRRPVAPVVLLVAGPGVADEVVETVATRATAESGVPAVVVDPAGDTLASALATASTRGSGIVLLDARWLAPATVYGDLVADPRDEPAVLADPDGTVVGVRLTTGAELPGSGTGGDLLAAAATVARGHGARELGPGSFPTAWTDGGLATALATVDAADERALRLRRASRSDDGFLSAFLVRPLSRQVTRQAVRLGLRPAQITAVSLALGIASAVAFAGGTTGWRVVGALLLFCSLVVDCVDGEVARYTRTFSPLGGWLDVASDRVKEYAVYAGLVVGADRVGQGHGWQAALAAMAVLVVRHFVDFGFAASPATRSSGSAVAGLSEATSARPGLIWAKRAVIMPVGERTVLLVVLAPLLGAKSVLWLLFALGVLAGVYTSAGRLGRSWSAGREQSLAAPGAQRLAAQCDASPVPEAALLVTSRLGWLAPAVARTLELVVVGGTALLVGGDAALAGAYALLAVAAFRDYDLAYRQRLTGVVRPRDGLTPIGWPVRSVGGALLVVWAASGPSWPPLVAAAVVGLLALGVNVRWWAARSSAHPTG</sequence>
<evidence type="ECO:0000313" key="4">
    <source>
        <dbReference type="EMBL" id="TPG19205.1"/>
    </source>
</evidence>